<dbReference type="OrthoDB" id="3717258at2"/>
<gene>
    <name evidence="1" type="ORF">SAMN04488242_1143</name>
</gene>
<organism evidence="1 2">
    <name type="scientific">Tessaracoccus oleiagri</name>
    <dbReference type="NCBI Taxonomy" id="686624"/>
    <lineage>
        <taxon>Bacteria</taxon>
        <taxon>Bacillati</taxon>
        <taxon>Actinomycetota</taxon>
        <taxon>Actinomycetes</taxon>
        <taxon>Propionibacteriales</taxon>
        <taxon>Propionibacteriaceae</taxon>
        <taxon>Tessaracoccus</taxon>
    </lineage>
</organism>
<evidence type="ECO:0000313" key="1">
    <source>
        <dbReference type="EMBL" id="SDL34655.1"/>
    </source>
</evidence>
<proteinExistence type="predicted"/>
<sequence length="424" mass="46668">MNDSYNAARAIEQTCLDLVESYGQLAEEGANVLGNIKSVIGQLKQWKYTVTHGQSGHTSVEYRDDPYAWWEKALIWTGGMSFSEEVVDHPRKQEALDALAETQGIVDDADEKFELDAEHMRDSVTSIAEHMSGWVDVSSRFSQLVYASSASQIPTSGDLDGWRSPSASDTYGENVALQHDAHETTATSIETMLNRDAEFLSSMGTHLTQFAELERAQYDYYVGLATESWVPDEWSIDAIINIAGTIGEKVGEYKTLQIAEIEALVTTLNSAVTDILQTESQKNELNRMSEPTGAGGVGWPMPAALSGRKGVGESSFEDLKFQTQYFKDHIEYWADMSGDFDAVIDTAANTPAIETMFHQLPGFMATTAAGLNSLADHIVDAALRRGKRAAAEMSDILDGTIRTYLEGEDLNAAEARRLEQMLDE</sequence>
<protein>
    <submittedName>
        <fullName evidence="1">Uncharacterized protein</fullName>
    </submittedName>
</protein>
<dbReference type="AlphaFoldDB" id="A0A1G9JBR4"/>
<dbReference type="RefSeq" id="WP_093249833.1">
    <property type="nucleotide sequence ID" value="NZ_FNGP01000002.1"/>
</dbReference>
<dbReference type="EMBL" id="FNGP01000002">
    <property type="protein sequence ID" value="SDL34655.1"/>
    <property type="molecule type" value="Genomic_DNA"/>
</dbReference>
<evidence type="ECO:0000313" key="2">
    <source>
        <dbReference type="Proteomes" id="UP000199475"/>
    </source>
</evidence>
<reference evidence="1 2" key="1">
    <citation type="submission" date="2016-10" db="EMBL/GenBank/DDBJ databases">
        <authorList>
            <person name="de Groot N.N."/>
        </authorList>
    </citation>
    <scope>NUCLEOTIDE SEQUENCE [LARGE SCALE GENOMIC DNA]</scope>
    <source>
        <strain evidence="1 2">CGMCC 1.9159</strain>
    </source>
</reference>
<name>A0A1G9JBR4_9ACTN</name>
<dbReference type="STRING" id="686624.SAMN04488242_1143"/>
<keyword evidence="2" id="KW-1185">Reference proteome</keyword>
<dbReference type="Proteomes" id="UP000199475">
    <property type="component" value="Unassembled WGS sequence"/>
</dbReference>
<accession>A0A1G9JBR4</accession>